<comment type="cofactor">
    <cofactor evidence="1">
        <name>Ca(2+)</name>
        <dbReference type="ChEBI" id="CHEBI:29108"/>
    </cofactor>
</comment>
<dbReference type="InterPro" id="IPR011049">
    <property type="entry name" value="Serralysin-like_metalloprot_C"/>
</dbReference>
<keyword evidence="6" id="KW-0677">Repeat</keyword>
<feature type="domain" description="Peptidase M10 serralysin C-terminal" evidence="10">
    <location>
        <begin position="212"/>
        <end position="398"/>
    </location>
</feature>
<keyword evidence="8" id="KW-0843">Virulence</keyword>
<dbReference type="SUPFAM" id="SSF51120">
    <property type="entry name" value="beta-Roll"/>
    <property type="match status" value="2"/>
</dbReference>
<evidence type="ECO:0000256" key="2">
    <source>
        <dbReference type="ARBA" id="ARBA00004370"/>
    </source>
</evidence>
<dbReference type="Gene3D" id="2.150.10.10">
    <property type="entry name" value="Serralysin-like metalloprotease, C-terminal"/>
    <property type="match status" value="2"/>
</dbReference>
<dbReference type="Proteomes" id="UP001301653">
    <property type="component" value="Unassembled WGS sequence"/>
</dbReference>
<evidence type="ECO:0000256" key="1">
    <source>
        <dbReference type="ARBA" id="ARBA00001913"/>
    </source>
</evidence>
<evidence type="ECO:0000313" key="12">
    <source>
        <dbReference type="Proteomes" id="UP001301653"/>
    </source>
</evidence>
<name>A0ABU5V6M1_9GAMM</name>
<dbReference type="PRINTS" id="PR00313">
    <property type="entry name" value="CABNDNGRPT"/>
</dbReference>
<dbReference type="RefSeq" id="WP_323439180.1">
    <property type="nucleotide sequence ID" value="NZ_JAYFUH010000249.1"/>
</dbReference>
<evidence type="ECO:0000256" key="4">
    <source>
        <dbReference type="ARBA" id="ARBA00022525"/>
    </source>
</evidence>
<keyword evidence="12" id="KW-1185">Reference proteome</keyword>
<evidence type="ECO:0000259" key="10">
    <source>
        <dbReference type="Pfam" id="PF08548"/>
    </source>
</evidence>
<dbReference type="InterPro" id="IPR003995">
    <property type="entry name" value="RTX_toxin_determinant-A"/>
</dbReference>
<evidence type="ECO:0000313" key="11">
    <source>
        <dbReference type="EMBL" id="MEA5668597.1"/>
    </source>
</evidence>
<evidence type="ECO:0000256" key="3">
    <source>
        <dbReference type="ARBA" id="ARBA00004613"/>
    </source>
</evidence>
<sequence length="576" mass="61175">MSLGIEKTVASGINAIDTLISYRQWSLDASRTITWTITQADAVFSSDPYGIRGELPYFRAIDDAADIAVINQAMAVYSSILDINFQYVDERIDGEAVVRFNAYAAPLGEYGAGGWAYGPYNQAWGGDVWASWYAGYGMGFTLHEMGHVLGLDHPGHITGLHVPGFTTLQTVMSYTSGQPTMMADVAGNYIGQASTDSLGIYDIAALQYLYGANMTHNSTDTVYAFSPDAGFYTTLWDGGGTDTLDLSAYSLGAQINLAEGSYSSITYATPAGVSSPLLYTGKDCIGIAYGTVIENAIGTRGNDLIHGNAANNALHGGDGNDTLHGHDGNDLLVGGAGNDILDGGNGADRMIGGAGNDVYYVDNINDVVVEEVNGGIDSIYLSINNNDTRKYANVENFHLVDTGSARSLTGNVLNNTLTGTSVKDCLMGYDGNDTLIGGKGNDVLYGGRGSDTFIFNRGDGRDTLMPGEFDPGDVDTLRFQKDIAADQLWFERVRGTNNLSVRIIGTSDAVTVSNYFIHKDATLDRVQDSVGRVLDIAGIDRLVQAMAAFSPPPLGQTTLPANQQQALAPVLAAAWA</sequence>
<evidence type="ECO:0000256" key="8">
    <source>
        <dbReference type="ARBA" id="ARBA00023026"/>
    </source>
</evidence>
<organism evidence="11 12">
    <name type="scientific">Stenotrophomonas capsici</name>
    <dbReference type="NCBI Taxonomy" id="3110230"/>
    <lineage>
        <taxon>Bacteria</taxon>
        <taxon>Pseudomonadati</taxon>
        <taxon>Pseudomonadota</taxon>
        <taxon>Gammaproteobacteria</taxon>
        <taxon>Lysobacterales</taxon>
        <taxon>Lysobacteraceae</taxon>
        <taxon>Stenotrophomonas</taxon>
    </lineage>
</organism>
<accession>A0ABU5V6M1</accession>
<dbReference type="Pfam" id="PF00353">
    <property type="entry name" value="HemolysinCabind"/>
    <property type="match status" value="3"/>
</dbReference>
<dbReference type="InterPro" id="IPR001343">
    <property type="entry name" value="Hemolysn_Ca-bd"/>
</dbReference>
<dbReference type="PRINTS" id="PR01488">
    <property type="entry name" value="RTXTOXINA"/>
</dbReference>
<evidence type="ECO:0000256" key="6">
    <source>
        <dbReference type="ARBA" id="ARBA00022737"/>
    </source>
</evidence>
<gene>
    <name evidence="11" type="ORF">VA603_13700</name>
</gene>
<keyword evidence="4" id="KW-0964">Secreted</keyword>
<dbReference type="InterPro" id="IPR013858">
    <property type="entry name" value="Peptidase_M10B_C"/>
</dbReference>
<comment type="subcellular location">
    <subcellularLocation>
        <location evidence="2">Membrane</location>
    </subcellularLocation>
    <subcellularLocation>
        <location evidence="3">Secreted</location>
    </subcellularLocation>
</comment>
<comment type="caution">
    <text evidence="11">The sequence shown here is derived from an EMBL/GenBank/DDBJ whole genome shotgun (WGS) entry which is preliminary data.</text>
</comment>
<evidence type="ECO:0000256" key="9">
    <source>
        <dbReference type="ARBA" id="ARBA00023136"/>
    </source>
</evidence>
<dbReference type="InterPro" id="IPR024079">
    <property type="entry name" value="MetalloPept_cat_dom_sf"/>
</dbReference>
<protein>
    <submittedName>
        <fullName evidence="11">M10 family metallopeptidase C-terminal domain-containing protein</fullName>
    </submittedName>
</protein>
<dbReference type="Gene3D" id="3.40.390.10">
    <property type="entry name" value="Collagenase (Catalytic Domain)"/>
    <property type="match status" value="1"/>
</dbReference>
<proteinExistence type="predicted"/>
<dbReference type="PROSITE" id="PS00330">
    <property type="entry name" value="HEMOLYSIN_CALCIUM"/>
    <property type="match status" value="4"/>
</dbReference>
<evidence type="ECO:0000256" key="5">
    <source>
        <dbReference type="ARBA" id="ARBA00022656"/>
    </source>
</evidence>
<keyword evidence="5" id="KW-0800">Toxin</keyword>
<keyword evidence="7" id="KW-0106">Calcium</keyword>
<keyword evidence="9" id="KW-0472">Membrane</keyword>
<dbReference type="PANTHER" id="PTHR38340:SF1">
    <property type="entry name" value="S-LAYER PROTEIN"/>
    <property type="match status" value="1"/>
</dbReference>
<dbReference type="SUPFAM" id="SSF55486">
    <property type="entry name" value="Metalloproteases ('zincins'), catalytic domain"/>
    <property type="match status" value="1"/>
</dbReference>
<evidence type="ECO:0000256" key="7">
    <source>
        <dbReference type="ARBA" id="ARBA00022837"/>
    </source>
</evidence>
<dbReference type="Pfam" id="PF08548">
    <property type="entry name" value="Peptidase_M10_C"/>
    <property type="match status" value="1"/>
</dbReference>
<reference evidence="11 12" key="1">
    <citation type="submission" date="2023-12" db="EMBL/GenBank/DDBJ databases">
        <title>Stenotrophomonas guangdongensis sp. nov., isolated from wilted pepper plants (Capsicum annuum).</title>
        <authorList>
            <person name="Qiu M."/>
            <person name="Li Y."/>
            <person name="Liu Q."/>
            <person name="Zhang X."/>
            <person name="Huang Y."/>
            <person name="Guo R."/>
            <person name="Hu M."/>
            <person name="Zhou J."/>
            <person name="Zhou X."/>
        </authorList>
    </citation>
    <scope>NUCLEOTIDE SEQUENCE [LARGE SCALE GENOMIC DNA]</scope>
    <source>
        <strain evidence="11 12">MH1</strain>
    </source>
</reference>
<dbReference type="EMBL" id="JAYFUH010000249">
    <property type="protein sequence ID" value="MEA5668597.1"/>
    <property type="molecule type" value="Genomic_DNA"/>
</dbReference>
<dbReference type="InterPro" id="IPR018511">
    <property type="entry name" value="Hemolysin-typ_Ca-bd_CS"/>
</dbReference>
<dbReference type="InterPro" id="IPR050557">
    <property type="entry name" value="RTX_toxin/Mannuronan_C5-epim"/>
</dbReference>
<dbReference type="PANTHER" id="PTHR38340">
    <property type="entry name" value="S-LAYER PROTEIN"/>
    <property type="match status" value="1"/>
</dbReference>